<dbReference type="GO" id="GO:0034587">
    <property type="term" value="P:piRNA processing"/>
    <property type="evidence" value="ECO:0007669"/>
    <property type="project" value="UniProtKB-ARBA"/>
</dbReference>
<dbReference type="Pfam" id="PF02170">
    <property type="entry name" value="PAZ"/>
    <property type="match status" value="1"/>
</dbReference>
<comment type="similarity">
    <text evidence="1">Belongs to the argonaute family.</text>
</comment>
<dbReference type="InterPro" id="IPR003100">
    <property type="entry name" value="PAZ_dom"/>
</dbReference>
<dbReference type="SUPFAM" id="SSF53098">
    <property type="entry name" value="Ribonuclease H-like"/>
    <property type="match status" value="1"/>
</dbReference>
<evidence type="ECO:0000256" key="1">
    <source>
        <dbReference type="RuleBase" id="RU361178"/>
    </source>
</evidence>
<dbReference type="InterPro" id="IPR036397">
    <property type="entry name" value="RNaseH_sf"/>
</dbReference>
<dbReference type="OrthoDB" id="5868801at2759"/>
<keyword evidence="4" id="KW-1185">Reference proteome</keyword>
<dbReference type="RefSeq" id="XP_011303319.1">
    <property type="nucleotide sequence ID" value="XM_011305017.1"/>
</dbReference>
<dbReference type="KEGG" id="fas:105266674"/>
<dbReference type="InterPro" id="IPR003165">
    <property type="entry name" value="Piwi"/>
</dbReference>
<gene>
    <name evidence="5" type="primary">LOC105266674</name>
</gene>
<proteinExistence type="inferred from homology"/>
<dbReference type="InterPro" id="IPR036085">
    <property type="entry name" value="PAZ_dom_sf"/>
</dbReference>
<dbReference type="Gene3D" id="3.40.50.2300">
    <property type="match status" value="1"/>
</dbReference>
<accession>A0A9R1T4X0</accession>
<dbReference type="Pfam" id="PF02171">
    <property type="entry name" value="Piwi"/>
    <property type="match status" value="1"/>
</dbReference>
<dbReference type="InterPro" id="IPR012337">
    <property type="entry name" value="RNaseH-like_sf"/>
</dbReference>
<feature type="domain" description="PAZ" evidence="2">
    <location>
        <begin position="250"/>
        <end position="361"/>
    </location>
</feature>
<dbReference type="GeneID" id="105266674"/>
<protein>
    <submittedName>
        <fullName evidence="5">Protein aubergine-like</fullName>
    </submittedName>
</protein>
<dbReference type="PROSITE" id="PS50821">
    <property type="entry name" value="PAZ"/>
    <property type="match status" value="1"/>
</dbReference>
<dbReference type="Proteomes" id="UP000694866">
    <property type="component" value="Unplaced"/>
</dbReference>
<evidence type="ECO:0000313" key="4">
    <source>
        <dbReference type="Proteomes" id="UP000694866"/>
    </source>
</evidence>
<dbReference type="Gene3D" id="3.30.420.10">
    <property type="entry name" value="Ribonuclease H-like superfamily/Ribonuclease H"/>
    <property type="match status" value="1"/>
</dbReference>
<evidence type="ECO:0000259" key="3">
    <source>
        <dbReference type="PROSITE" id="PS50822"/>
    </source>
</evidence>
<dbReference type="PANTHER" id="PTHR22891">
    <property type="entry name" value="EUKARYOTIC TRANSLATION INITIATION FACTOR 2C"/>
    <property type="match status" value="1"/>
</dbReference>
<organism evidence="4 5">
    <name type="scientific">Fopius arisanus</name>
    <dbReference type="NCBI Taxonomy" id="64838"/>
    <lineage>
        <taxon>Eukaryota</taxon>
        <taxon>Metazoa</taxon>
        <taxon>Ecdysozoa</taxon>
        <taxon>Arthropoda</taxon>
        <taxon>Hexapoda</taxon>
        <taxon>Insecta</taxon>
        <taxon>Pterygota</taxon>
        <taxon>Neoptera</taxon>
        <taxon>Endopterygota</taxon>
        <taxon>Hymenoptera</taxon>
        <taxon>Apocrita</taxon>
        <taxon>Ichneumonoidea</taxon>
        <taxon>Braconidae</taxon>
        <taxon>Opiinae</taxon>
        <taxon>Fopius</taxon>
    </lineage>
</organism>
<dbReference type="SMART" id="SM00950">
    <property type="entry name" value="Piwi"/>
    <property type="match status" value="1"/>
</dbReference>
<name>A0A9R1T4X0_9HYME</name>
<evidence type="ECO:0000259" key="2">
    <source>
        <dbReference type="PROSITE" id="PS50821"/>
    </source>
</evidence>
<sequence length="827" mass="96038">MEDSVECESDEAFVFKNRQYSQTMNIPEYKKDQQPWGIDNPLDNCDDTPWEHSFFLSENQWNSDSECESDEEHLYVNEQVLEEDPEDKKGDPVRLRTNYFKVSCQLDKYLYKYKIRFEGDRPTNIQELIKSNFEIIGPYILEWYSLYCTKKPPLELPLTDAANHVYLEFVNELQPQEPRHLRIYEILLKRSLEELKFKMIGKCYYDLESPGRIENHTLEVCPGYMTAVNKFHEDVLIGVDVTQKVLSRMSVLDLLERTIEDHGPDYQEAFRDEVIGLSVWTLYDNKMYRVEDVAFSHNPLSILPVAAQRGNMTYKEFFKEKWGVTIRSTSQPMLVVDDTPRSGRGKIEKCFLIPEVCAITGLVSSLKNEGDVKSWIAAQNLVTPQRRIERLMDFNLRLLRSPTLQRQFENWNMLLDSKLFEVSGRVLPPQKLIFGNDCEVDVDVEGTWGLAYNEKNFFHTKELQNWIVVTPSVYRMETEKFVGKVLENARNFHLSQPRWLEVTDLSAEGYSSALDRAIFDYEPRAVMVITPGRHPYIYPAIMKKCYEEYSVPCQVITDGCFSSDQQNDFAVKVAVQLNCKMGGIPWTIYMPLERLMIVGVDVCQDKIHKDRNYLSLVATLDKNLTNYVTLSSCYETEGQKTSCLMTNLSKALDKFRDVNDKHLPSRIIIYRRSGLTKEVQVITEYEVRRVHDGLARFYGEENRVKLSFIIVSTNPRTRLFHGAENPPLGTVVDSVITQPTRNDFYLVSHVSKENSLTPTYYNVVHNSARLSLEKIQIISYRLTHMYFTNSHTIRVPAPLQYAYKLGAMVANSLHTPPRSEIKNLFFV</sequence>
<reference evidence="5" key="1">
    <citation type="submission" date="2025-08" db="UniProtKB">
        <authorList>
            <consortium name="RefSeq"/>
        </authorList>
    </citation>
    <scope>IDENTIFICATION</scope>
    <source>
        <strain evidence="5">USDA-PBARC FA_bdor</strain>
        <tissue evidence="5">Whole organism</tissue>
    </source>
</reference>
<dbReference type="PROSITE" id="PS50822">
    <property type="entry name" value="PIWI"/>
    <property type="match status" value="1"/>
</dbReference>
<evidence type="ECO:0000313" key="5">
    <source>
        <dbReference type="RefSeq" id="XP_011303319.1"/>
    </source>
</evidence>
<dbReference type="GO" id="GO:0003723">
    <property type="term" value="F:RNA binding"/>
    <property type="evidence" value="ECO:0007669"/>
    <property type="project" value="InterPro"/>
</dbReference>
<dbReference type="AlphaFoldDB" id="A0A9R1T4X0"/>
<feature type="domain" description="Piwi" evidence="3">
    <location>
        <begin position="525"/>
        <end position="814"/>
    </location>
</feature>
<dbReference type="Gene3D" id="2.170.260.10">
    <property type="entry name" value="paz domain"/>
    <property type="match status" value="1"/>
</dbReference>
<dbReference type="SUPFAM" id="SSF101690">
    <property type="entry name" value="PAZ domain"/>
    <property type="match status" value="1"/>
</dbReference>
<dbReference type="SMART" id="SM00949">
    <property type="entry name" value="PAZ"/>
    <property type="match status" value="1"/>
</dbReference>